<feature type="compositionally biased region" description="Pro residues" evidence="9">
    <location>
        <begin position="228"/>
        <end position="248"/>
    </location>
</feature>
<dbReference type="PROSITE" id="PS01209">
    <property type="entry name" value="LDLRA_1"/>
    <property type="match status" value="1"/>
</dbReference>
<evidence type="ECO:0000256" key="2">
    <source>
        <dbReference type="ARBA" id="ARBA00022692"/>
    </source>
</evidence>
<evidence type="ECO:0000256" key="8">
    <source>
        <dbReference type="PROSITE-ProRule" id="PRU00124"/>
    </source>
</evidence>
<feature type="domain" description="MANSC" evidence="12">
    <location>
        <begin position="31"/>
        <end position="108"/>
    </location>
</feature>
<dbReference type="PANTHER" id="PTHR46876">
    <property type="entry name" value="LOW-DENSITY LIPOPROTEIN RECEPTOR-RELATED PROTEIN 11"/>
    <property type="match status" value="1"/>
</dbReference>
<dbReference type="InterPro" id="IPR023415">
    <property type="entry name" value="LDLR_class-A_CS"/>
</dbReference>
<evidence type="ECO:0000256" key="10">
    <source>
        <dbReference type="SAM" id="Phobius"/>
    </source>
</evidence>
<feature type="compositionally biased region" description="Pro residues" evidence="9">
    <location>
        <begin position="475"/>
        <end position="485"/>
    </location>
</feature>
<feature type="transmembrane region" description="Helical" evidence="10">
    <location>
        <begin position="632"/>
        <end position="652"/>
    </location>
</feature>
<dbReference type="SMART" id="SM00765">
    <property type="entry name" value="MANEC"/>
    <property type="match status" value="1"/>
</dbReference>
<keyword evidence="2 10" id="KW-0812">Transmembrane</keyword>
<dbReference type="KEGG" id="pxu:106123302"/>
<evidence type="ECO:0000256" key="4">
    <source>
        <dbReference type="ARBA" id="ARBA00022989"/>
    </source>
</evidence>
<gene>
    <name evidence="13" type="primary">LOC106123302</name>
</gene>
<evidence type="ECO:0000259" key="12">
    <source>
        <dbReference type="PROSITE" id="PS50986"/>
    </source>
</evidence>
<feature type="compositionally biased region" description="Low complexity" evidence="9">
    <location>
        <begin position="162"/>
        <end position="178"/>
    </location>
</feature>
<dbReference type="AlphaFoldDB" id="A0AAJ7EF82"/>
<evidence type="ECO:0000256" key="6">
    <source>
        <dbReference type="ARBA" id="ARBA00023157"/>
    </source>
</evidence>
<keyword evidence="6" id="KW-1015">Disulfide bond</keyword>
<dbReference type="Proteomes" id="UP000694872">
    <property type="component" value="Unplaced"/>
</dbReference>
<evidence type="ECO:0000256" key="9">
    <source>
        <dbReference type="SAM" id="MobiDB-lite"/>
    </source>
</evidence>
<feature type="region of interest" description="Disordered" evidence="9">
    <location>
        <begin position="337"/>
        <end position="415"/>
    </location>
</feature>
<feature type="signal peptide" evidence="11">
    <location>
        <begin position="1"/>
        <end position="17"/>
    </location>
</feature>
<name>A0AAJ7EF82_PAPXU</name>
<dbReference type="CDD" id="cd00112">
    <property type="entry name" value="LDLa"/>
    <property type="match status" value="1"/>
</dbReference>
<dbReference type="PANTHER" id="PTHR46876:SF1">
    <property type="entry name" value="LOW-DENSITY LIPOPROTEIN RECEPTOR-RELATED PROTEIN 11"/>
    <property type="match status" value="1"/>
</dbReference>
<feature type="region of interest" description="Disordered" evidence="9">
    <location>
        <begin position="455"/>
        <end position="508"/>
    </location>
</feature>
<proteinExistence type="predicted"/>
<feature type="compositionally biased region" description="Pro residues" evidence="9">
    <location>
        <begin position="349"/>
        <end position="358"/>
    </location>
</feature>
<protein>
    <submittedName>
        <fullName evidence="13">Collagen alpha-1(I) chain-like</fullName>
    </submittedName>
</protein>
<organism evidence="13">
    <name type="scientific">Papilio xuthus</name>
    <name type="common">Asian swallowtail butterfly</name>
    <dbReference type="NCBI Taxonomy" id="66420"/>
    <lineage>
        <taxon>Eukaryota</taxon>
        <taxon>Metazoa</taxon>
        <taxon>Ecdysozoa</taxon>
        <taxon>Arthropoda</taxon>
        <taxon>Hexapoda</taxon>
        <taxon>Insecta</taxon>
        <taxon>Pterygota</taxon>
        <taxon>Neoptera</taxon>
        <taxon>Endopterygota</taxon>
        <taxon>Lepidoptera</taxon>
        <taxon>Glossata</taxon>
        <taxon>Ditrysia</taxon>
        <taxon>Papilionoidea</taxon>
        <taxon>Papilionidae</taxon>
        <taxon>Papilioninae</taxon>
        <taxon>Papilio</taxon>
    </lineage>
</organism>
<dbReference type="RefSeq" id="XP_013175008.1">
    <property type="nucleotide sequence ID" value="XM_013319554.1"/>
</dbReference>
<keyword evidence="4 10" id="KW-1133">Transmembrane helix</keyword>
<comment type="caution">
    <text evidence="8">Lacks conserved residue(s) required for the propagation of feature annotation.</text>
</comment>
<feature type="compositionally biased region" description="Pro residues" evidence="9">
    <location>
        <begin position="493"/>
        <end position="503"/>
    </location>
</feature>
<dbReference type="GO" id="GO:0016020">
    <property type="term" value="C:membrane"/>
    <property type="evidence" value="ECO:0007669"/>
    <property type="project" value="UniProtKB-SubCell"/>
</dbReference>
<dbReference type="PROSITE" id="PS50986">
    <property type="entry name" value="MANSC"/>
    <property type="match status" value="1"/>
</dbReference>
<sequence>MRACAWWAALVLAVARARELDPVACSARFDVQRDKIIRTEESREMGARYLAELDVGSRAECLRLCCETDACDVFVFEEKSPGSCYLFACGPPEDFRCKFTAHGNFSSGVLALSRRLAERQDRQRHEEQLARLRNPSTTSRPAATAVLSPRPPGTLATPAGLPQQQASPTQSQQPQQPRRCSRYQFECRRGGECIAVYNACDGVPQCADHSDEAPELGCPAPVAPLAPAAPPAPAATPAPAAPSAPRPPHAQVEPAAAGAAGAAATGGAADTMGAGEAGDAGQPEGADAGELWPWRLTQAQRRYPGVTGLGGAGGAGVAGGSTPHIFSHQGGLLQSGAVAPGWPRRAWPLGPPPGPPPDASRSAMDSLDGDGDGEGEETGRGPAVAEGASGGRHRTRPGPWPEERPGAWPEERPRAWPEERRAWPVPARLNPQEAGVYAPERTMPELPLYVAAEPQRPAAPHDAPKKGLELLAPGPRAPPAAAPPPDRTEPQSQPHPQPQPQPQPRLEDKDTEKKFLKQMYYTGFFTAYAVRNKTGMGLFHPRKPFRRVNCAKRNLYRLLFTEKVALGRQAGPGPGAEAHDGPSERPPAAVLLLVLVHEDEGLYVFFRIMENWVLLLFSRERRRERKYVWERVTLHLCAGTLMTAALGALLTCRARAARSRRRAHPRLALDADYLVNGMYL</sequence>
<accession>A0AAJ7EF82</accession>
<dbReference type="Pfam" id="PF00057">
    <property type="entry name" value="Ldl_recept_a"/>
    <property type="match status" value="1"/>
</dbReference>
<dbReference type="InterPro" id="IPR011106">
    <property type="entry name" value="MANSC_N"/>
</dbReference>
<feature type="chain" id="PRO_5042510824" evidence="11">
    <location>
        <begin position="18"/>
        <end position="680"/>
    </location>
</feature>
<evidence type="ECO:0000256" key="7">
    <source>
        <dbReference type="ARBA" id="ARBA00023180"/>
    </source>
</evidence>
<reference evidence="13" key="1">
    <citation type="submission" date="2025-08" db="UniProtKB">
        <authorList>
            <consortium name="RefSeq"/>
        </authorList>
    </citation>
    <scope>IDENTIFICATION</scope>
</reference>
<dbReference type="Gene3D" id="4.10.400.10">
    <property type="entry name" value="Low-density Lipoprotein Receptor"/>
    <property type="match status" value="1"/>
</dbReference>
<keyword evidence="3 11" id="KW-0732">Signal</keyword>
<evidence type="ECO:0000256" key="5">
    <source>
        <dbReference type="ARBA" id="ARBA00023136"/>
    </source>
</evidence>
<dbReference type="Pfam" id="PF07502">
    <property type="entry name" value="MANEC"/>
    <property type="match status" value="1"/>
</dbReference>
<dbReference type="SUPFAM" id="SSF57424">
    <property type="entry name" value="LDL receptor-like module"/>
    <property type="match status" value="1"/>
</dbReference>
<feature type="compositionally biased region" description="Basic and acidic residues" evidence="9">
    <location>
        <begin position="401"/>
        <end position="415"/>
    </location>
</feature>
<dbReference type="InterPro" id="IPR002172">
    <property type="entry name" value="LDrepeatLR_classA_rpt"/>
</dbReference>
<dbReference type="SMART" id="SM00192">
    <property type="entry name" value="LDLa"/>
    <property type="match status" value="1"/>
</dbReference>
<evidence type="ECO:0000256" key="3">
    <source>
        <dbReference type="ARBA" id="ARBA00022729"/>
    </source>
</evidence>
<dbReference type="InterPro" id="IPR013980">
    <property type="entry name" value="MANSC_dom"/>
</dbReference>
<evidence type="ECO:0000256" key="11">
    <source>
        <dbReference type="SAM" id="SignalP"/>
    </source>
</evidence>
<dbReference type="PROSITE" id="PS50068">
    <property type="entry name" value="LDLRA_2"/>
    <property type="match status" value="1"/>
</dbReference>
<keyword evidence="5 10" id="KW-0472">Membrane</keyword>
<feature type="compositionally biased region" description="Basic and acidic residues" evidence="9">
    <location>
        <begin position="120"/>
        <end position="130"/>
    </location>
</feature>
<feature type="compositionally biased region" description="Low complexity" evidence="9">
    <location>
        <begin position="255"/>
        <end position="281"/>
    </location>
</feature>
<comment type="subcellular location">
    <subcellularLocation>
        <location evidence="1">Membrane</location>
        <topology evidence="1">Single-pass type I membrane protein</topology>
    </subcellularLocation>
</comment>
<keyword evidence="7" id="KW-0325">Glycoprotein</keyword>
<feature type="compositionally biased region" description="Acidic residues" evidence="9">
    <location>
        <begin position="367"/>
        <end position="376"/>
    </location>
</feature>
<dbReference type="InterPro" id="IPR036055">
    <property type="entry name" value="LDL_receptor-like_sf"/>
</dbReference>
<feature type="region of interest" description="Disordered" evidence="9">
    <location>
        <begin position="120"/>
        <end position="178"/>
    </location>
</feature>
<feature type="region of interest" description="Disordered" evidence="9">
    <location>
        <begin position="228"/>
        <end position="288"/>
    </location>
</feature>
<evidence type="ECO:0000256" key="1">
    <source>
        <dbReference type="ARBA" id="ARBA00004479"/>
    </source>
</evidence>
<dbReference type="GeneID" id="106123302"/>
<evidence type="ECO:0000313" key="13">
    <source>
        <dbReference type="RefSeq" id="XP_013175008.1"/>
    </source>
</evidence>